<keyword evidence="4 10" id="KW-0808">Transferase</keyword>
<evidence type="ECO:0000256" key="1">
    <source>
        <dbReference type="ARBA" id="ARBA00022475"/>
    </source>
</evidence>
<dbReference type="PANTHER" id="PTHR21015:SF22">
    <property type="entry name" value="GLYCOSYLTRANSFERASE"/>
    <property type="match status" value="1"/>
</dbReference>
<evidence type="ECO:0000259" key="12">
    <source>
        <dbReference type="Pfam" id="PF04101"/>
    </source>
</evidence>
<feature type="binding site" evidence="10">
    <location>
        <position position="126"/>
    </location>
    <ligand>
        <name>UDP-N-acetyl-alpha-D-glucosamine</name>
        <dbReference type="ChEBI" id="CHEBI:57705"/>
    </ligand>
</feature>
<comment type="catalytic activity">
    <reaction evidence="10">
        <text>Mur2Ac(oyl-L-Ala-gamma-D-Glu-L-Lys-D-Ala-D-Ala)-di-trans,octa-cis-undecaprenyl diphosphate + UDP-N-acetyl-alpha-D-glucosamine = beta-D-GlcNAc-(1-&gt;4)-Mur2Ac(oyl-L-Ala-gamma-D-Glu-L-Lys-D-Ala-D-Ala)-di-trans,octa-cis-undecaprenyl diphosphate + UDP + H(+)</text>
        <dbReference type="Rhea" id="RHEA:23192"/>
        <dbReference type="ChEBI" id="CHEBI:15378"/>
        <dbReference type="ChEBI" id="CHEBI:57705"/>
        <dbReference type="ChEBI" id="CHEBI:58223"/>
        <dbReference type="ChEBI" id="CHEBI:60032"/>
        <dbReference type="ChEBI" id="CHEBI:60033"/>
        <dbReference type="EC" id="2.4.1.227"/>
    </reaction>
</comment>
<evidence type="ECO:0000256" key="4">
    <source>
        <dbReference type="ARBA" id="ARBA00022679"/>
    </source>
</evidence>
<keyword evidence="7 10" id="KW-0472">Membrane</keyword>
<feature type="domain" description="Glycosyltransferase family 28 N-terminal" evidence="11">
    <location>
        <begin position="4"/>
        <end position="143"/>
    </location>
</feature>
<feature type="binding site" evidence="10">
    <location>
        <begin position="10"/>
        <end position="12"/>
    </location>
    <ligand>
        <name>UDP-N-acetyl-alpha-D-glucosamine</name>
        <dbReference type="ChEBI" id="CHEBI:57705"/>
    </ligand>
</feature>
<dbReference type="NCBIfam" id="TIGR01133">
    <property type="entry name" value="murG"/>
    <property type="match status" value="1"/>
</dbReference>
<name>A0A921B321_9LACO</name>
<sequence length="370" mass="40648">MRLMISGGGTGGHIYPALALIKRLQERRLLDLDEVLYVGTAKGLEADIVTKAGIPFETIEIQGFKRKLTFDNFHTLTLFHKSLTRAKKLIQEFQPDIVIGTGGYVCAPVCYEASRLHIPTMIHEQNSVAGVSNKFLAHFVDRICYVFPEVAHQFPESKKLVFTGNPRAQEVSALKPQGMLAELGLNPDLQTLLIVGGSRGAAPLNKAVVEGIPEFSEKPYQVIFITGRALYDNVIKEIGTEKTAPNVKVLAYLDNMSQLLPEIAVFGGRSGATTLAEVTALGIPSILIPSPYVTHDHQSKNADYLVKNSAALLLPEMELNGRSLVAAADHILLDSEVWQRMHMASLKLATTDASDKMIEEMMSLIRAHRH</sequence>
<dbReference type="GO" id="GO:0005975">
    <property type="term" value="P:carbohydrate metabolic process"/>
    <property type="evidence" value="ECO:0007669"/>
    <property type="project" value="InterPro"/>
</dbReference>
<keyword evidence="5 10" id="KW-0133">Cell shape</keyword>
<keyword evidence="3 10" id="KW-0328">Glycosyltransferase</keyword>
<evidence type="ECO:0000256" key="7">
    <source>
        <dbReference type="ARBA" id="ARBA00023136"/>
    </source>
</evidence>
<feature type="binding site" evidence="10">
    <location>
        <position position="198"/>
    </location>
    <ligand>
        <name>UDP-N-acetyl-alpha-D-glucosamine</name>
        <dbReference type="ChEBI" id="CHEBI:57705"/>
    </ligand>
</feature>
<keyword evidence="2 10" id="KW-0132">Cell division</keyword>
<keyword evidence="6 10" id="KW-0573">Peptidoglycan synthesis</keyword>
<feature type="domain" description="Glycosyl transferase family 28 C-terminal" evidence="12">
    <location>
        <begin position="191"/>
        <end position="355"/>
    </location>
</feature>
<evidence type="ECO:0000256" key="9">
    <source>
        <dbReference type="ARBA" id="ARBA00023316"/>
    </source>
</evidence>
<dbReference type="GO" id="GO:0050511">
    <property type="term" value="F:undecaprenyldiphospho-muramoylpentapeptide beta-N-acetylglucosaminyltransferase activity"/>
    <property type="evidence" value="ECO:0007669"/>
    <property type="project" value="UniProtKB-UniRule"/>
</dbReference>
<dbReference type="EC" id="2.4.1.227" evidence="10"/>
<comment type="caution">
    <text evidence="10">Lacks conserved residue(s) required for the propagation of feature annotation.</text>
</comment>
<proteinExistence type="inferred from homology"/>
<reference evidence="13" key="2">
    <citation type="submission" date="2021-09" db="EMBL/GenBank/DDBJ databases">
        <authorList>
            <person name="Gilroy R."/>
        </authorList>
    </citation>
    <scope>NUCLEOTIDE SEQUENCE</scope>
    <source>
        <strain evidence="13">CHK173-2119</strain>
    </source>
</reference>
<comment type="similarity">
    <text evidence="10">Belongs to the glycosyltransferase 28 family. MurG subfamily.</text>
</comment>
<evidence type="ECO:0000256" key="8">
    <source>
        <dbReference type="ARBA" id="ARBA00023306"/>
    </source>
</evidence>
<evidence type="ECO:0000256" key="10">
    <source>
        <dbReference type="HAMAP-Rule" id="MF_00033"/>
    </source>
</evidence>
<dbReference type="Proteomes" id="UP000774947">
    <property type="component" value="Unassembled WGS sequence"/>
</dbReference>
<comment type="pathway">
    <text evidence="10">Cell wall biogenesis; peptidoglycan biosynthesis.</text>
</comment>
<keyword evidence="9 10" id="KW-0961">Cell wall biogenesis/degradation</keyword>
<dbReference type="GO" id="GO:0071555">
    <property type="term" value="P:cell wall organization"/>
    <property type="evidence" value="ECO:0007669"/>
    <property type="project" value="UniProtKB-KW"/>
</dbReference>
<dbReference type="SUPFAM" id="SSF53756">
    <property type="entry name" value="UDP-Glycosyltransferase/glycogen phosphorylase"/>
    <property type="match status" value="1"/>
</dbReference>
<dbReference type="Pfam" id="PF03033">
    <property type="entry name" value="Glyco_transf_28"/>
    <property type="match status" value="1"/>
</dbReference>
<dbReference type="InterPro" id="IPR004276">
    <property type="entry name" value="GlycoTrans_28_N"/>
</dbReference>
<evidence type="ECO:0000256" key="6">
    <source>
        <dbReference type="ARBA" id="ARBA00022984"/>
    </source>
</evidence>
<protein>
    <recommendedName>
        <fullName evidence="10">UDP-N-acetylglucosamine--N-acetylmuramyl-(pentapeptide) pyrophosphoryl-undecaprenol N-acetylglucosamine transferase</fullName>
        <ecNumber evidence="10">2.4.1.227</ecNumber>
    </recommendedName>
    <alternativeName>
        <fullName evidence="10">Undecaprenyl-PP-MurNAc-pentapeptide-UDPGlcNAc GlcNAc transferase</fullName>
    </alternativeName>
</protein>
<comment type="caution">
    <text evidence="13">The sequence shown here is derived from an EMBL/GenBank/DDBJ whole genome shotgun (WGS) entry which is preliminary data.</text>
</comment>
<dbReference type="Pfam" id="PF04101">
    <property type="entry name" value="Glyco_tran_28_C"/>
    <property type="match status" value="1"/>
</dbReference>
<feature type="binding site" evidence="10">
    <location>
        <position position="298"/>
    </location>
    <ligand>
        <name>UDP-N-acetyl-alpha-D-glucosamine</name>
        <dbReference type="ChEBI" id="CHEBI:57705"/>
    </ligand>
</feature>
<evidence type="ECO:0000259" key="11">
    <source>
        <dbReference type="Pfam" id="PF03033"/>
    </source>
</evidence>
<dbReference type="GO" id="GO:0051301">
    <property type="term" value="P:cell division"/>
    <property type="evidence" value="ECO:0007669"/>
    <property type="project" value="UniProtKB-KW"/>
</dbReference>
<comment type="function">
    <text evidence="10">Cell wall formation. Catalyzes the transfer of a GlcNAc subunit on undecaprenyl-pyrophosphoryl-MurNAc-pentapeptide (lipid intermediate I) to form undecaprenyl-pyrophosphoryl-MurNAc-(pentapeptide)GlcNAc (lipid intermediate II).</text>
</comment>
<evidence type="ECO:0000256" key="3">
    <source>
        <dbReference type="ARBA" id="ARBA00022676"/>
    </source>
</evidence>
<dbReference type="RefSeq" id="WP_270330120.1">
    <property type="nucleotide sequence ID" value="NZ_JAQEIC010000001.1"/>
</dbReference>
<keyword evidence="8 10" id="KW-0131">Cell cycle</keyword>
<dbReference type="EMBL" id="DYXY01000010">
    <property type="protein sequence ID" value="HJE14523.1"/>
    <property type="molecule type" value="Genomic_DNA"/>
</dbReference>
<dbReference type="AlphaFoldDB" id="A0A921B321"/>
<evidence type="ECO:0000313" key="13">
    <source>
        <dbReference type="EMBL" id="HJE14523.1"/>
    </source>
</evidence>
<organism evidence="13 14">
    <name type="scientific">Lapidilactobacillus dextrinicus</name>
    <dbReference type="NCBI Taxonomy" id="51664"/>
    <lineage>
        <taxon>Bacteria</taxon>
        <taxon>Bacillati</taxon>
        <taxon>Bacillota</taxon>
        <taxon>Bacilli</taxon>
        <taxon>Lactobacillales</taxon>
        <taxon>Lactobacillaceae</taxon>
        <taxon>Lapidilactobacillus</taxon>
    </lineage>
</organism>
<accession>A0A921B321</accession>
<evidence type="ECO:0000313" key="14">
    <source>
        <dbReference type="Proteomes" id="UP000774947"/>
    </source>
</evidence>
<dbReference type="GO" id="GO:0008360">
    <property type="term" value="P:regulation of cell shape"/>
    <property type="evidence" value="ECO:0007669"/>
    <property type="project" value="UniProtKB-KW"/>
</dbReference>
<dbReference type="InterPro" id="IPR007235">
    <property type="entry name" value="Glyco_trans_28_C"/>
</dbReference>
<dbReference type="CDD" id="cd03785">
    <property type="entry name" value="GT28_MurG"/>
    <property type="match status" value="1"/>
</dbReference>
<dbReference type="GO" id="GO:0005886">
    <property type="term" value="C:plasma membrane"/>
    <property type="evidence" value="ECO:0007669"/>
    <property type="project" value="UniProtKB-SubCell"/>
</dbReference>
<evidence type="ECO:0000256" key="2">
    <source>
        <dbReference type="ARBA" id="ARBA00022618"/>
    </source>
</evidence>
<dbReference type="GO" id="GO:0009252">
    <property type="term" value="P:peptidoglycan biosynthetic process"/>
    <property type="evidence" value="ECO:0007669"/>
    <property type="project" value="UniProtKB-UniRule"/>
</dbReference>
<comment type="subcellular location">
    <subcellularLocation>
        <location evidence="10">Cell membrane</location>
        <topology evidence="10">Peripheral membrane protein</topology>
        <orientation evidence="10">Cytoplasmic side</orientation>
    </subcellularLocation>
</comment>
<reference evidence="13" key="1">
    <citation type="journal article" date="2021" name="PeerJ">
        <title>Extensive microbial diversity within the chicken gut microbiome revealed by metagenomics and culture.</title>
        <authorList>
            <person name="Gilroy R."/>
            <person name="Ravi A."/>
            <person name="Getino M."/>
            <person name="Pursley I."/>
            <person name="Horton D.L."/>
            <person name="Alikhan N.F."/>
            <person name="Baker D."/>
            <person name="Gharbi K."/>
            <person name="Hall N."/>
            <person name="Watson M."/>
            <person name="Adriaenssens E.M."/>
            <person name="Foster-Nyarko E."/>
            <person name="Jarju S."/>
            <person name="Secka A."/>
            <person name="Antonio M."/>
            <person name="Oren A."/>
            <person name="Chaudhuri R.R."/>
            <person name="La Ragione R."/>
            <person name="Hildebrand F."/>
            <person name="Pallen M.J."/>
        </authorList>
    </citation>
    <scope>NUCLEOTIDE SEQUENCE</scope>
    <source>
        <strain evidence="13">CHK173-2119</strain>
    </source>
</reference>
<dbReference type="Gene3D" id="3.40.50.2000">
    <property type="entry name" value="Glycogen Phosphorylase B"/>
    <property type="match status" value="2"/>
</dbReference>
<evidence type="ECO:0000256" key="5">
    <source>
        <dbReference type="ARBA" id="ARBA00022960"/>
    </source>
</evidence>
<dbReference type="InterPro" id="IPR006009">
    <property type="entry name" value="GlcNAc_MurG"/>
</dbReference>
<dbReference type="HAMAP" id="MF_00033">
    <property type="entry name" value="MurG"/>
    <property type="match status" value="1"/>
</dbReference>
<keyword evidence="1 10" id="KW-1003">Cell membrane</keyword>
<dbReference type="PANTHER" id="PTHR21015">
    <property type="entry name" value="UDP-N-ACETYLGLUCOSAMINE--N-ACETYLMURAMYL-(PENTAPEPTIDE) PYROPHOSPHORYL-UNDECAPRENOL N-ACETYLGLUCOSAMINE TRANSFERASE 1"/>
    <property type="match status" value="1"/>
</dbReference>
<gene>
    <name evidence="10 13" type="primary">murG</name>
    <name evidence="13" type="ORF">K8W17_00395</name>
</gene>